<keyword evidence="5" id="KW-0862">Zinc</keyword>
<dbReference type="InterPro" id="IPR001365">
    <property type="entry name" value="A_deaminase_dom"/>
</dbReference>
<evidence type="ECO:0000259" key="7">
    <source>
        <dbReference type="Pfam" id="PF00962"/>
    </source>
</evidence>
<evidence type="ECO:0000256" key="6">
    <source>
        <dbReference type="SAM" id="MobiDB-lite"/>
    </source>
</evidence>
<evidence type="ECO:0000256" key="3">
    <source>
        <dbReference type="ARBA" id="ARBA00022723"/>
    </source>
</evidence>
<feature type="compositionally biased region" description="Basic residues" evidence="6">
    <location>
        <begin position="1"/>
        <end position="10"/>
    </location>
</feature>
<keyword evidence="9" id="KW-1185">Reference proteome</keyword>
<comment type="caution">
    <text evidence="8">The sequence shown here is derived from an EMBL/GenBank/DDBJ whole genome shotgun (WGS) entry which is preliminary data.</text>
</comment>
<sequence length="406" mass="45018">MVRHRGRRVPVHPAPRRPGDLHCRSRQRSQLARHRPHPRKGRRAGPWCRAPRHRPCRLFRYRRLGHGSPRPAAHPSRSQLPVSDKKIELHLHLEGAAPPDFIRALAAEKHVDLSGLFDAQGHYAYRGFEEFLRVYEAATSVLQTPRDYARLLAEVLERSADQGVIYTELFVSPEFCGGGDLVAWRDYLAAMTEVADSARGQGIDSRAVLTAIRHFGPERAKRTAICAAETAFDAGGGWVTGFGMGGAEGFGQAADFAWSFDCAREAGLGLTCHAGEWAGPDSIRQALELGCTRIGHGVRAIEDAALMRELSDRQVTLEVCPGSNLALGLYPGWAAHPIARLADAGLRVTVSTDDPPFFHTTMRQEYDRLADAFGWGEAEFLRINQWALDAAFCDAETRDRLRKEFP</sequence>
<evidence type="ECO:0000256" key="4">
    <source>
        <dbReference type="ARBA" id="ARBA00022801"/>
    </source>
</evidence>
<evidence type="ECO:0000256" key="5">
    <source>
        <dbReference type="ARBA" id="ARBA00022833"/>
    </source>
</evidence>
<feature type="domain" description="Adenosine deaminase" evidence="7">
    <location>
        <begin position="86"/>
        <end position="404"/>
    </location>
</feature>
<dbReference type="InterPro" id="IPR032466">
    <property type="entry name" value="Metal_Hydrolase"/>
</dbReference>
<feature type="region of interest" description="Disordered" evidence="6">
    <location>
        <begin position="1"/>
        <end position="48"/>
    </location>
</feature>
<dbReference type="GO" id="GO:0046872">
    <property type="term" value="F:metal ion binding"/>
    <property type="evidence" value="ECO:0007669"/>
    <property type="project" value="UniProtKB-KW"/>
</dbReference>
<dbReference type="EMBL" id="QZEW01000050">
    <property type="protein sequence ID" value="RJL12094.1"/>
    <property type="molecule type" value="Genomic_DNA"/>
</dbReference>
<dbReference type="NCBIfam" id="NF006848">
    <property type="entry name" value="PRK09358.1-3"/>
    <property type="match status" value="1"/>
</dbReference>
<gene>
    <name evidence="8" type="ORF">D3P05_12600</name>
</gene>
<evidence type="ECO:0000313" key="8">
    <source>
        <dbReference type="EMBL" id="RJL12094.1"/>
    </source>
</evidence>
<proteinExistence type="inferred from homology"/>
<evidence type="ECO:0000256" key="1">
    <source>
        <dbReference type="ARBA" id="ARBA00001947"/>
    </source>
</evidence>
<dbReference type="InterPro" id="IPR006330">
    <property type="entry name" value="Ado/ade_deaminase"/>
</dbReference>
<dbReference type="Proteomes" id="UP000283587">
    <property type="component" value="Unassembled WGS sequence"/>
</dbReference>
<keyword evidence="4 8" id="KW-0378">Hydrolase</keyword>
<organism evidence="8 9">
    <name type="scientific">Paracoccus siganidrum</name>
    <dbReference type="NCBI Taxonomy" id="1276757"/>
    <lineage>
        <taxon>Bacteria</taxon>
        <taxon>Pseudomonadati</taxon>
        <taxon>Pseudomonadota</taxon>
        <taxon>Alphaproteobacteria</taxon>
        <taxon>Rhodobacterales</taxon>
        <taxon>Paracoccaceae</taxon>
        <taxon>Paracoccus</taxon>
    </lineage>
</organism>
<dbReference type="GO" id="GO:0019239">
    <property type="term" value="F:deaminase activity"/>
    <property type="evidence" value="ECO:0007669"/>
    <property type="project" value="InterPro"/>
</dbReference>
<dbReference type="OrthoDB" id="105475at2"/>
<dbReference type="PANTHER" id="PTHR43114:SF6">
    <property type="entry name" value="ADENINE DEAMINASE"/>
    <property type="match status" value="1"/>
</dbReference>
<evidence type="ECO:0000313" key="9">
    <source>
        <dbReference type="Proteomes" id="UP000283587"/>
    </source>
</evidence>
<dbReference type="SUPFAM" id="SSF51556">
    <property type="entry name" value="Metallo-dependent hydrolases"/>
    <property type="match status" value="1"/>
</dbReference>
<dbReference type="Gene3D" id="3.20.20.140">
    <property type="entry name" value="Metal-dependent hydrolases"/>
    <property type="match status" value="1"/>
</dbReference>
<accession>A0A419A5S7</accession>
<dbReference type="Pfam" id="PF00962">
    <property type="entry name" value="A_deaminase"/>
    <property type="match status" value="1"/>
</dbReference>
<protein>
    <submittedName>
        <fullName evidence="8">Adenosine deaminase</fullName>
        <ecNumber evidence="8">3.5.4.4</ecNumber>
    </submittedName>
</protein>
<name>A0A419A5S7_9RHOB</name>
<dbReference type="EC" id="3.5.4.4" evidence="8"/>
<reference evidence="9" key="1">
    <citation type="submission" date="2018-09" db="EMBL/GenBank/DDBJ databases">
        <title>Paracoccus onubensis nov. sp. a moderate halophilic bacterium isolated from Gruta de las Maravillas (Aracena, Spain).</title>
        <authorList>
            <person name="Jurado V."/>
            <person name="Gutierrez-Patricio S."/>
            <person name="Gonzalez-Pimentel J.L."/>
            <person name="Miller A.Z."/>
            <person name="Laiz L."/>
            <person name="Saiz-Jimenez C."/>
        </authorList>
    </citation>
    <scope>NUCLEOTIDE SEQUENCE [LARGE SCALE GENOMIC DNA]</scope>
    <source>
        <strain evidence="9">DSM 26381</strain>
    </source>
</reference>
<keyword evidence="3" id="KW-0479">Metal-binding</keyword>
<dbReference type="NCBIfam" id="TIGR01430">
    <property type="entry name" value="aden_deam"/>
    <property type="match status" value="1"/>
</dbReference>
<comment type="cofactor">
    <cofactor evidence="1">
        <name>Zn(2+)</name>
        <dbReference type="ChEBI" id="CHEBI:29105"/>
    </cofactor>
</comment>
<comment type="similarity">
    <text evidence="2">Belongs to the metallo-dependent hydrolases superfamily. Adenosine and AMP deaminases family.</text>
</comment>
<dbReference type="GO" id="GO:0016814">
    <property type="term" value="F:hydrolase activity, acting on carbon-nitrogen (but not peptide) bonds, in cyclic amidines"/>
    <property type="evidence" value="ECO:0007669"/>
    <property type="project" value="UniProtKB-ARBA"/>
</dbReference>
<evidence type="ECO:0000256" key="2">
    <source>
        <dbReference type="ARBA" id="ARBA00006676"/>
    </source>
</evidence>
<feature type="compositionally biased region" description="Basic residues" evidence="6">
    <location>
        <begin position="24"/>
        <end position="43"/>
    </location>
</feature>
<dbReference type="PANTHER" id="PTHR43114">
    <property type="entry name" value="ADENINE DEAMINASE"/>
    <property type="match status" value="1"/>
</dbReference>
<dbReference type="AlphaFoldDB" id="A0A419A5S7"/>